<proteinExistence type="predicted"/>
<accession>B6GAJ5</accession>
<comment type="caution">
    <text evidence="1">The sequence shown here is derived from an EMBL/GenBank/DDBJ whole genome shotgun (WGS) entry which is preliminary data.</text>
</comment>
<protein>
    <submittedName>
        <fullName evidence="1">Uncharacterized protein</fullName>
    </submittedName>
</protein>
<dbReference type="HOGENOM" id="CLU_2583684_0_0_11"/>
<dbReference type="AlphaFoldDB" id="B6GAJ5"/>
<evidence type="ECO:0000313" key="2">
    <source>
        <dbReference type="Proteomes" id="UP000003560"/>
    </source>
</evidence>
<organism evidence="1 2">
    <name type="scientific">Collinsella stercoris DSM 13279</name>
    <dbReference type="NCBI Taxonomy" id="445975"/>
    <lineage>
        <taxon>Bacteria</taxon>
        <taxon>Bacillati</taxon>
        <taxon>Actinomycetota</taxon>
        <taxon>Coriobacteriia</taxon>
        <taxon>Coriobacteriales</taxon>
        <taxon>Coriobacteriaceae</taxon>
        <taxon>Collinsella</taxon>
    </lineage>
</organism>
<dbReference type="STRING" id="445975.COLSTE_01095"/>
<sequence length="80" mass="8634">MGRVGEAVARIAHGPYPRVSVKSRNEKTARVPFMPVTDTSIDVSASFFTVMLVPDSLLTFGSPAPLCSISAQTLDDPNRR</sequence>
<keyword evidence="2" id="KW-1185">Reference proteome</keyword>
<dbReference type="Proteomes" id="UP000003560">
    <property type="component" value="Unassembled WGS sequence"/>
</dbReference>
<evidence type="ECO:0000313" key="1">
    <source>
        <dbReference type="EMBL" id="EEA90707.1"/>
    </source>
</evidence>
<dbReference type="EMBL" id="ABXJ01000061">
    <property type="protein sequence ID" value="EEA90707.1"/>
    <property type="molecule type" value="Genomic_DNA"/>
</dbReference>
<name>B6GAJ5_9ACTN</name>
<gene>
    <name evidence="1" type="ORF">COLSTE_01095</name>
</gene>
<reference evidence="1 2" key="2">
    <citation type="submission" date="2008-10" db="EMBL/GenBank/DDBJ databases">
        <authorList>
            <person name="Fulton L."/>
            <person name="Clifton S."/>
            <person name="Fulton B."/>
            <person name="Xu J."/>
            <person name="Minx P."/>
            <person name="Pepin K.H."/>
            <person name="Johnson M."/>
            <person name="Thiruvilangam P."/>
            <person name="Bhonagiri V."/>
            <person name="Nash W.E."/>
            <person name="Mardis E.R."/>
            <person name="Wilson R.K."/>
        </authorList>
    </citation>
    <scope>NUCLEOTIDE SEQUENCE [LARGE SCALE GENOMIC DNA]</scope>
    <source>
        <strain evidence="1 2">DSM 13279</strain>
    </source>
</reference>
<reference evidence="1 2" key="1">
    <citation type="submission" date="2008-10" db="EMBL/GenBank/DDBJ databases">
        <title>Draft genome sequence of Collinsella stercoris (DSM 13279).</title>
        <authorList>
            <person name="Sudarsanam P."/>
            <person name="Ley R."/>
            <person name="Guruge J."/>
            <person name="Turnbaugh P.J."/>
            <person name="Mahowald M."/>
            <person name="Liep D."/>
            <person name="Gordon J."/>
        </authorList>
    </citation>
    <scope>NUCLEOTIDE SEQUENCE [LARGE SCALE GENOMIC DNA]</scope>
    <source>
        <strain evidence="1 2">DSM 13279</strain>
    </source>
</reference>